<protein>
    <submittedName>
        <fullName evidence="1">Uncharacterized protein</fullName>
    </submittedName>
</protein>
<dbReference type="Proteomes" id="UP000053989">
    <property type="component" value="Unassembled WGS sequence"/>
</dbReference>
<reference evidence="1 2" key="1">
    <citation type="submission" date="2014-04" db="EMBL/GenBank/DDBJ databases">
        <authorList>
            <consortium name="DOE Joint Genome Institute"/>
            <person name="Kuo A."/>
            <person name="Kohler A."/>
            <person name="Nagy L.G."/>
            <person name="Floudas D."/>
            <person name="Copeland A."/>
            <person name="Barry K.W."/>
            <person name="Cichocki N."/>
            <person name="Veneault-Fourrey C."/>
            <person name="LaButti K."/>
            <person name="Lindquist E.A."/>
            <person name="Lipzen A."/>
            <person name="Lundell T."/>
            <person name="Morin E."/>
            <person name="Murat C."/>
            <person name="Sun H."/>
            <person name="Tunlid A."/>
            <person name="Henrissat B."/>
            <person name="Grigoriev I.V."/>
            <person name="Hibbett D.S."/>
            <person name="Martin F."/>
            <person name="Nordberg H.P."/>
            <person name="Cantor M.N."/>
            <person name="Hua S.X."/>
        </authorList>
    </citation>
    <scope>NUCLEOTIDE SEQUENCE [LARGE SCALE GENOMIC DNA]</scope>
    <source>
        <strain evidence="1 2">Foug A</strain>
    </source>
</reference>
<organism evidence="1 2">
    <name type="scientific">Scleroderma citrinum Foug A</name>
    <dbReference type="NCBI Taxonomy" id="1036808"/>
    <lineage>
        <taxon>Eukaryota</taxon>
        <taxon>Fungi</taxon>
        <taxon>Dikarya</taxon>
        <taxon>Basidiomycota</taxon>
        <taxon>Agaricomycotina</taxon>
        <taxon>Agaricomycetes</taxon>
        <taxon>Agaricomycetidae</taxon>
        <taxon>Boletales</taxon>
        <taxon>Sclerodermatineae</taxon>
        <taxon>Sclerodermataceae</taxon>
        <taxon>Scleroderma</taxon>
    </lineage>
</organism>
<dbReference type="OrthoDB" id="7392499at2759"/>
<dbReference type="HOGENOM" id="CLU_3093195_0_0_1"/>
<evidence type="ECO:0000313" key="1">
    <source>
        <dbReference type="EMBL" id="KIM70755.1"/>
    </source>
</evidence>
<dbReference type="EMBL" id="KN822004">
    <property type="protein sequence ID" value="KIM70755.1"/>
    <property type="molecule type" value="Genomic_DNA"/>
</dbReference>
<dbReference type="AlphaFoldDB" id="A0A0C3EDL1"/>
<keyword evidence="2" id="KW-1185">Reference proteome</keyword>
<accession>A0A0C3EDL1</accession>
<name>A0A0C3EDL1_9AGAM</name>
<feature type="non-terminal residue" evidence="1">
    <location>
        <position position="1"/>
    </location>
</feature>
<sequence>FFTQIPHPIHKNSEMKAILSVDFTSIQSFPARLINKPMRRHRLVRTHFHDRT</sequence>
<dbReference type="InParanoid" id="A0A0C3EDL1"/>
<proteinExistence type="predicted"/>
<reference evidence="2" key="2">
    <citation type="submission" date="2015-01" db="EMBL/GenBank/DDBJ databases">
        <title>Evolutionary Origins and Diversification of the Mycorrhizal Mutualists.</title>
        <authorList>
            <consortium name="DOE Joint Genome Institute"/>
            <consortium name="Mycorrhizal Genomics Consortium"/>
            <person name="Kohler A."/>
            <person name="Kuo A."/>
            <person name="Nagy L.G."/>
            <person name="Floudas D."/>
            <person name="Copeland A."/>
            <person name="Barry K.W."/>
            <person name="Cichocki N."/>
            <person name="Veneault-Fourrey C."/>
            <person name="LaButti K."/>
            <person name="Lindquist E.A."/>
            <person name="Lipzen A."/>
            <person name="Lundell T."/>
            <person name="Morin E."/>
            <person name="Murat C."/>
            <person name="Riley R."/>
            <person name="Ohm R."/>
            <person name="Sun H."/>
            <person name="Tunlid A."/>
            <person name="Henrissat B."/>
            <person name="Grigoriev I.V."/>
            <person name="Hibbett D.S."/>
            <person name="Martin F."/>
        </authorList>
    </citation>
    <scope>NUCLEOTIDE SEQUENCE [LARGE SCALE GENOMIC DNA]</scope>
    <source>
        <strain evidence="2">Foug A</strain>
    </source>
</reference>
<gene>
    <name evidence="1" type="ORF">SCLCIDRAFT_100442</name>
</gene>
<evidence type="ECO:0000313" key="2">
    <source>
        <dbReference type="Proteomes" id="UP000053989"/>
    </source>
</evidence>